<dbReference type="PANTHER" id="PTHR45973:SF8">
    <property type="entry name" value="LEUCINE-RICH REPEAT-CONTAINING PROTEIN 49"/>
    <property type="match status" value="1"/>
</dbReference>
<dbReference type="Proteomes" id="UP000565785">
    <property type="component" value="Unassembled WGS sequence"/>
</dbReference>
<evidence type="ECO:0000256" key="3">
    <source>
        <dbReference type="SAM" id="MobiDB-lite"/>
    </source>
</evidence>
<evidence type="ECO:0000256" key="1">
    <source>
        <dbReference type="ARBA" id="ARBA00022614"/>
    </source>
</evidence>
<dbReference type="InterPro" id="IPR032675">
    <property type="entry name" value="LRR_dom_sf"/>
</dbReference>
<dbReference type="InterPro" id="IPR001611">
    <property type="entry name" value="Leu-rich_rpt"/>
</dbReference>
<dbReference type="Pfam" id="PF12799">
    <property type="entry name" value="LRR_4"/>
    <property type="match status" value="1"/>
</dbReference>
<dbReference type="InterPro" id="IPR050576">
    <property type="entry name" value="Cilia_flagella_integrity"/>
</dbReference>
<dbReference type="OrthoDB" id="1939344at2759"/>
<sequence>VSNCGLQLVIQSSSIAEKSKPFELRISKEQSSFHHRLLQHDLEKNYAGRQDNTHFGSSSSITFPVLQRTAEEKILSSDRLTLERQKLTVCPIIDGEDHLRLLNFQHNFITRIQNISNLQHLVFLDLYDNQIEEISGLSTLRSLRVLLLGKNRIKMISNLDYLKNLDVLDLHGNQISKIENISHLSELRVLNLARNLLTIVENLNGLDSLTELNLRHNQVSAVKDVDTLPRLQRLFLSFNNISSFEDILCLADSSSLSDITLDGNPIAQETWYKHTVVHHMMQLRQLDMKRITEEERRMASVAARKEEERKRESHKQNLLKEKKRLTISNIAHQWELQQNRTALVASLNQDKDDEPCQINGSAAYVFPEESRSLDTILNSAVQGLSALESHLVEVEGDTLFLYGAGALECLDRNWSVQTAGIITTISFMFIEFDEIVQVLTKLKTKFPNSVHLKFKETNLVMLQQFNALAQMHRIEQLTVDPQGNPAVNFTLWKYYVLFRLNHFNLQKINGVKVTESDVVMAERLFGILAYVASSELPLYRVLPIFGESRRKQFHDLLEGKGKKSATGGEESNDNRRTEGDGTTRAMLSYITKDLHMGKLEEIRERKTFCQMYVENLVKEAADINMKNESLQKLWPQMFIELVRDAVMEIRNKNSYMKLCLQRITDQKQ</sequence>
<dbReference type="PANTHER" id="PTHR45973">
    <property type="entry name" value="PROTEIN PHOSPHATASE 1 REGULATORY SUBUNIT SDS22-RELATED"/>
    <property type="match status" value="1"/>
</dbReference>
<keyword evidence="2" id="KW-0677">Repeat</keyword>
<organism evidence="4 5">
    <name type="scientific">Rhinopomastus cyanomelas</name>
    <name type="common">Common scimitarbill</name>
    <dbReference type="NCBI Taxonomy" id="113115"/>
    <lineage>
        <taxon>Eukaryota</taxon>
        <taxon>Metazoa</taxon>
        <taxon>Chordata</taxon>
        <taxon>Craniata</taxon>
        <taxon>Vertebrata</taxon>
        <taxon>Euteleostomi</taxon>
        <taxon>Archelosauria</taxon>
        <taxon>Archosauria</taxon>
        <taxon>Dinosauria</taxon>
        <taxon>Saurischia</taxon>
        <taxon>Theropoda</taxon>
        <taxon>Coelurosauria</taxon>
        <taxon>Aves</taxon>
        <taxon>Neognathae</taxon>
        <taxon>Neoaves</taxon>
        <taxon>Telluraves</taxon>
        <taxon>Coraciimorphae</taxon>
        <taxon>Bucerotiformes</taxon>
        <taxon>Rhinopomastidae</taxon>
        <taxon>Rhinopomastus</taxon>
    </lineage>
</organism>
<reference evidence="4 5" key="1">
    <citation type="submission" date="2019-09" db="EMBL/GenBank/DDBJ databases">
        <title>Bird 10,000 Genomes (B10K) Project - Family phase.</title>
        <authorList>
            <person name="Zhang G."/>
        </authorList>
    </citation>
    <scope>NUCLEOTIDE SEQUENCE [LARGE SCALE GENOMIC DNA]</scope>
    <source>
        <strain evidence="4">B10K-DU-002-35</strain>
        <tissue evidence="4">Muscle</tissue>
    </source>
</reference>
<gene>
    <name evidence="4" type="primary">Lrrc49</name>
    <name evidence="4" type="ORF">RHICYA_R08618</name>
</gene>
<evidence type="ECO:0000256" key="2">
    <source>
        <dbReference type="ARBA" id="ARBA00022737"/>
    </source>
</evidence>
<dbReference type="EMBL" id="VXBP01000953">
    <property type="protein sequence ID" value="NXN92282.1"/>
    <property type="molecule type" value="Genomic_DNA"/>
</dbReference>
<dbReference type="AlphaFoldDB" id="A0A7L1MYA3"/>
<comment type="caution">
    <text evidence="4">The sequence shown here is derived from an EMBL/GenBank/DDBJ whole genome shotgun (WGS) entry which is preliminary data.</text>
</comment>
<dbReference type="Gene3D" id="3.80.10.10">
    <property type="entry name" value="Ribonuclease Inhibitor"/>
    <property type="match status" value="2"/>
</dbReference>
<feature type="compositionally biased region" description="Basic and acidic residues" evidence="3">
    <location>
        <begin position="572"/>
        <end position="581"/>
    </location>
</feature>
<name>A0A7L1MYA3_RHICY</name>
<feature type="non-terminal residue" evidence="4">
    <location>
        <position position="668"/>
    </location>
</feature>
<keyword evidence="5" id="KW-1185">Reference proteome</keyword>
<dbReference type="SUPFAM" id="SSF52058">
    <property type="entry name" value="L domain-like"/>
    <property type="match status" value="1"/>
</dbReference>
<dbReference type="SMART" id="SM00365">
    <property type="entry name" value="LRR_SD22"/>
    <property type="match status" value="7"/>
</dbReference>
<feature type="non-terminal residue" evidence="4">
    <location>
        <position position="1"/>
    </location>
</feature>
<protein>
    <submittedName>
        <fullName evidence="4">LRC49 protein</fullName>
    </submittedName>
</protein>
<feature type="region of interest" description="Disordered" evidence="3">
    <location>
        <begin position="298"/>
        <end position="317"/>
    </location>
</feature>
<keyword evidence="1" id="KW-0433">Leucine-rich repeat</keyword>
<feature type="region of interest" description="Disordered" evidence="3">
    <location>
        <begin position="556"/>
        <end position="582"/>
    </location>
</feature>
<dbReference type="PROSITE" id="PS51450">
    <property type="entry name" value="LRR"/>
    <property type="match status" value="7"/>
</dbReference>
<evidence type="ECO:0000313" key="5">
    <source>
        <dbReference type="Proteomes" id="UP000565785"/>
    </source>
</evidence>
<dbReference type="FunFam" id="3.80.10.10:FF:000323">
    <property type="entry name" value="Leucine-rich repeat-containing protein 49 isoform 1"/>
    <property type="match status" value="1"/>
</dbReference>
<dbReference type="InterPro" id="IPR003591">
    <property type="entry name" value="Leu-rich_rpt_typical-subtyp"/>
</dbReference>
<dbReference type="SMART" id="SM00369">
    <property type="entry name" value="LRR_TYP"/>
    <property type="match status" value="5"/>
</dbReference>
<proteinExistence type="predicted"/>
<dbReference type="Pfam" id="PF14580">
    <property type="entry name" value="LRR_9"/>
    <property type="match status" value="1"/>
</dbReference>
<dbReference type="InterPro" id="IPR025875">
    <property type="entry name" value="Leu-rich_rpt_4"/>
</dbReference>
<accession>A0A7L1MYA3</accession>
<evidence type="ECO:0000313" key="4">
    <source>
        <dbReference type="EMBL" id="NXN92282.1"/>
    </source>
</evidence>